<dbReference type="Pfam" id="PF00211">
    <property type="entry name" value="Guanylate_cyc"/>
    <property type="match status" value="1"/>
</dbReference>
<dbReference type="InterPro" id="IPR015095">
    <property type="entry name" value="AlkB_hom8_N"/>
</dbReference>
<dbReference type="PROSITE" id="PS50125">
    <property type="entry name" value="GUANYLATE_CYCLASE_2"/>
    <property type="match status" value="1"/>
</dbReference>
<feature type="region of interest" description="Disordered" evidence="17">
    <location>
        <begin position="1127"/>
        <end position="1150"/>
    </location>
</feature>
<evidence type="ECO:0000256" key="3">
    <source>
        <dbReference type="ARBA" id="ARBA00022475"/>
    </source>
</evidence>
<keyword evidence="6" id="KW-0256">Endoplasmic reticulum</keyword>
<keyword evidence="8" id="KW-0342">GTP-binding</keyword>
<accession>A0AAE0PUV2</accession>
<dbReference type="GO" id="GO:0001653">
    <property type="term" value="F:peptide receptor activity"/>
    <property type="evidence" value="ECO:0007669"/>
    <property type="project" value="TreeGrafter"/>
</dbReference>
<feature type="non-terminal residue" evidence="21">
    <location>
        <position position="1"/>
    </location>
</feature>
<dbReference type="PROSITE" id="PS00452">
    <property type="entry name" value="GUANYLATE_CYCLASE_1"/>
    <property type="match status" value="1"/>
</dbReference>
<keyword evidence="11" id="KW-0325">Glycoprotein</keyword>
<dbReference type="Gene3D" id="1.10.510.10">
    <property type="entry name" value="Transferase(Phosphotransferase) domain 1"/>
    <property type="match status" value="1"/>
</dbReference>
<dbReference type="FunFam" id="3.30.70.1230:FF:000015">
    <property type="entry name" value="Guanylate cyclase"/>
    <property type="match status" value="1"/>
</dbReference>
<dbReference type="Pfam" id="PF09004">
    <property type="entry name" value="ALKBH8_N"/>
    <property type="match status" value="1"/>
</dbReference>
<reference evidence="21" key="1">
    <citation type="submission" date="2023-06" db="EMBL/GenBank/DDBJ databases">
        <title>Male Hemibagrus guttatus genome.</title>
        <authorList>
            <person name="Bian C."/>
        </authorList>
    </citation>
    <scope>NUCLEOTIDE SEQUENCE</scope>
    <source>
        <strain evidence="21">Male_cb2023</strain>
        <tissue evidence="21">Muscle</tissue>
    </source>
</reference>
<evidence type="ECO:0000256" key="17">
    <source>
        <dbReference type="SAM" id="MobiDB-lite"/>
    </source>
</evidence>
<dbReference type="PANTHER" id="PTHR11920:SF347">
    <property type="entry name" value="GUANYLYL CYCLASE C"/>
    <property type="match status" value="1"/>
</dbReference>
<evidence type="ECO:0000256" key="4">
    <source>
        <dbReference type="ARBA" id="ARBA00022692"/>
    </source>
</evidence>
<dbReference type="Pfam" id="PF01094">
    <property type="entry name" value="ANF_receptor"/>
    <property type="match status" value="1"/>
</dbReference>
<dbReference type="Gene3D" id="3.30.70.1230">
    <property type="entry name" value="Nucleotide cyclase"/>
    <property type="match status" value="1"/>
</dbReference>
<gene>
    <name evidence="21" type="ORF">QTP70_022935</name>
</gene>
<evidence type="ECO:0000256" key="6">
    <source>
        <dbReference type="ARBA" id="ARBA00022824"/>
    </source>
</evidence>
<proteinExistence type="inferred from homology"/>
<evidence type="ECO:0000256" key="7">
    <source>
        <dbReference type="ARBA" id="ARBA00022989"/>
    </source>
</evidence>
<feature type="domain" description="Guanylate cyclase" evidence="20">
    <location>
        <begin position="825"/>
        <end position="955"/>
    </location>
</feature>
<dbReference type="GO" id="GO:0007168">
    <property type="term" value="P:receptor guanylyl cyclase signaling pathway"/>
    <property type="evidence" value="ECO:0007669"/>
    <property type="project" value="TreeGrafter"/>
</dbReference>
<dbReference type="EC" id="4.6.1.2" evidence="16"/>
<evidence type="ECO:0000256" key="12">
    <source>
        <dbReference type="ARBA" id="ARBA00023239"/>
    </source>
</evidence>
<comment type="caution">
    <text evidence="21">The sequence shown here is derived from an EMBL/GenBank/DDBJ whole genome shotgun (WGS) entry which is preliminary data.</text>
</comment>
<dbReference type="SUPFAM" id="SSF53822">
    <property type="entry name" value="Periplasmic binding protein-like I"/>
    <property type="match status" value="1"/>
</dbReference>
<evidence type="ECO:0000256" key="18">
    <source>
        <dbReference type="SAM" id="Phobius"/>
    </source>
</evidence>
<comment type="similarity">
    <text evidence="15">Belongs to the adenylyl cyclase class-4/guanylyl cyclase family.</text>
</comment>
<keyword evidence="9 18" id="KW-0472">Membrane</keyword>
<dbReference type="GO" id="GO:0005789">
    <property type="term" value="C:endoplasmic reticulum membrane"/>
    <property type="evidence" value="ECO:0007669"/>
    <property type="project" value="UniProtKB-SubCell"/>
</dbReference>
<dbReference type="InterPro" id="IPR029787">
    <property type="entry name" value="Nucleotide_cyclase"/>
</dbReference>
<evidence type="ECO:0000313" key="21">
    <source>
        <dbReference type="EMBL" id="KAK3508354.1"/>
    </source>
</evidence>
<evidence type="ECO:0000256" key="10">
    <source>
        <dbReference type="ARBA" id="ARBA00023170"/>
    </source>
</evidence>
<dbReference type="InterPro" id="IPR000719">
    <property type="entry name" value="Prot_kinase_dom"/>
</dbReference>
<evidence type="ECO:0000256" key="9">
    <source>
        <dbReference type="ARBA" id="ARBA00023136"/>
    </source>
</evidence>
<feature type="compositionally biased region" description="Pro residues" evidence="17">
    <location>
        <begin position="1139"/>
        <end position="1148"/>
    </location>
</feature>
<evidence type="ECO:0000256" key="16">
    <source>
        <dbReference type="RuleBase" id="RU003431"/>
    </source>
</evidence>
<evidence type="ECO:0000313" key="22">
    <source>
        <dbReference type="Proteomes" id="UP001274896"/>
    </source>
</evidence>
<dbReference type="InterPro" id="IPR001828">
    <property type="entry name" value="ANF_lig-bd_rcpt"/>
</dbReference>
<keyword evidence="13 16" id="KW-0141">cGMP biosynthesis</keyword>
<keyword evidence="7 18" id="KW-1133">Transmembrane helix</keyword>
<dbReference type="Proteomes" id="UP001274896">
    <property type="component" value="Unassembled WGS sequence"/>
</dbReference>
<dbReference type="SUPFAM" id="SSF55073">
    <property type="entry name" value="Nucleotide cyclase"/>
    <property type="match status" value="1"/>
</dbReference>
<evidence type="ECO:0000256" key="2">
    <source>
        <dbReference type="ARBA" id="ARBA00004251"/>
    </source>
</evidence>
<evidence type="ECO:0000259" key="20">
    <source>
        <dbReference type="PROSITE" id="PS50125"/>
    </source>
</evidence>
<dbReference type="InterPro" id="IPR001054">
    <property type="entry name" value="A/G_cyclase"/>
</dbReference>
<dbReference type="SMART" id="SM00044">
    <property type="entry name" value="CYCc"/>
    <property type="match status" value="1"/>
</dbReference>
<dbReference type="InterPro" id="IPR018297">
    <property type="entry name" value="A/G_cyclase_CS"/>
</dbReference>
<dbReference type="GO" id="GO:0005524">
    <property type="term" value="F:ATP binding"/>
    <property type="evidence" value="ECO:0007669"/>
    <property type="project" value="InterPro"/>
</dbReference>
<dbReference type="GO" id="GO:0016706">
    <property type="term" value="F:2-oxoglutarate-dependent dioxygenase activity"/>
    <property type="evidence" value="ECO:0007669"/>
    <property type="project" value="InterPro"/>
</dbReference>
<dbReference type="Pfam" id="PF07714">
    <property type="entry name" value="PK_Tyr_Ser-Thr"/>
    <property type="match status" value="1"/>
</dbReference>
<dbReference type="PANTHER" id="PTHR11920">
    <property type="entry name" value="GUANYLYL CYCLASE"/>
    <property type="match status" value="1"/>
</dbReference>
<name>A0AAE0PUV2_9TELE</name>
<dbReference type="PROSITE" id="PS50011">
    <property type="entry name" value="PROTEIN_KINASE_DOM"/>
    <property type="match status" value="1"/>
</dbReference>
<evidence type="ECO:0000256" key="8">
    <source>
        <dbReference type="ARBA" id="ARBA00023134"/>
    </source>
</evidence>
<evidence type="ECO:0000256" key="15">
    <source>
        <dbReference type="RuleBase" id="RU000405"/>
    </source>
</evidence>
<evidence type="ECO:0000256" key="13">
    <source>
        <dbReference type="ARBA" id="ARBA00023293"/>
    </source>
</evidence>
<dbReference type="GO" id="GO:0005886">
    <property type="term" value="C:plasma membrane"/>
    <property type="evidence" value="ECO:0007669"/>
    <property type="project" value="UniProtKB-SubCell"/>
</dbReference>
<dbReference type="GO" id="GO:0035556">
    <property type="term" value="P:intracellular signal transduction"/>
    <property type="evidence" value="ECO:0007669"/>
    <property type="project" value="InterPro"/>
</dbReference>
<keyword evidence="22" id="KW-1185">Reference proteome</keyword>
<dbReference type="EMBL" id="JAUCMX010000028">
    <property type="protein sequence ID" value="KAK3508354.1"/>
    <property type="molecule type" value="Genomic_DNA"/>
</dbReference>
<evidence type="ECO:0000256" key="14">
    <source>
        <dbReference type="ARBA" id="ARBA00036920"/>
    </source>
</evidence>
<dbReference type="InterPro" id="IPR050401">
    <property type="entry name" value="Cyclic_nucleotide_synthase"/>
</dbReference>
<evidence type="ECO:0000256" key="5">
    <source>
        <dbReference type="ARBA" id="ARBA00022741"/>
    </source>
</evidence>
<keyword evidence="12 15" id="KW-0456">Lyase</keyword>
<dbReference type="CDD" id="cd07302">
    <property type="entry name" value="CHD"/>
    <property type="match status" value="1"/>
</dbReference>
<dbReference type="GO" id="GO:0008168">
    <property type="term" value="F:methyltransferase activity"/>
    <property type="evidence" value="ECO:0007669"/>
    <property type="project" value="InterPro"/>
</dbReference>
<feature type="transmembrane region" description="Helical" evidence="18">
    <location>
        <begin position="460"/>
        <end position="480"/>
    </location>
</feature>
<feature type="domain" description="Protein kinase" evidence="19">
    <location>
        <begin position="464"/>
        <end position="750"/>
    </location>
</feature>
<dbReference type="SUPFAM" id="SSF56112">
    <property type="entry name" value="Protein kinase-like (PK-like)"/>
    <property type="match status" value="1"/>
</dbReference>
<keyword evidence="3" id="KW-1003">Cell membrane</keyword>
<comment type="subcellular location">
    <subcellularLocation>
        <location evidence="2">Cell membrane</location>
        <topology evidence="2">Single-pass type I membrane protein</topology>
    </subcellularLocation>
    <subcellularLocation>
        <location evidence="1">Endoplasmic reticulum membrane</location>
        <topology evidence="1">Single-pass type I membrane protein</topology>
    </subcellularLocation>
</comment>
<dbReference type="GO" id="GO:0005525">
    <property type="term" value="F:GTP binding"/>
    <property type="evidence" value="ECO:0007669"/>
    <property type="project" value="UniProtKB-KW"/>
</dbReference>
<dbReference type="Gene3D" id="3.40.50.2300">
    <property type="match status" value="2"/>
</dbReference>
<sequence>INGSVITFSSVVRSSVPTPLVRVKSDMLGVLWLAGCSAMLAVTVGFDAEKCRSLSVSLNVVLLEDEDSLWSLKYVRFAVEKAIEDENLINNQTGLNFTIKSIFRGFNTTFYRRRGCGSSTCEGVEILKSLHNSSELGCAMLGPSCTYATFQLVDQDVGLTLTIPVISAGSSGLSCDGKEKLTRLLPPARKVSSFFVHFWNVTVARLKPKRWERAYVYKQQSISEECFWYINALEAATAQFSTLISRKVLRSKEEIYVALSDPNRHSNIFILCGGPDDILSIKNEMTVSKDIAFILIDIFNHGYHINASSFDFMRDVLVLTMHSVRNYSLPNWPYNSTTLNDYIAGYYDGVVLFSQVMRAMLLSGQGQGTLNITANLPGDNPFRNLSFEGLGGRYDLDESGDRNVNFSLMYTTSTIQYKTLFVFDTSNYKTTLNHSNPDLPWPGSRLPDDRPANGLEVHDIIMIVLGISVVLATAIAFIFYRQNRKQRYNQKKWSHINSDLIAPLDNREPSYISLKIDEDKRRDSTYQIRRGRYDKKLMRIDYYNLTKFYGTVKYEYGVFGVFEYCERGSLRYVLNDKISYPDESFMDLEFKISVMYDIAKGMSYLHSSNIEIHGRLKSTNCVVDNRMVVKITDFGCNTILTPGKDLWTAPEHMRTLGISQKGDVYSFAVIAHEIIMRECPFYTENCADVAEKLYRVQSPTGPNTFRPDFNFETAGDREVELYVLIKSCWDEDPEKRPDFKKIENTLGKIFSNLHDQANASYMDNLIRRLQMYSRNLEHLVEGRTALYKAERDRADQLNFMLLPGPVVRSLKETGRVEPELFDEVTIYFSDIVGFTTLCHYSTPMEVVDMLNDMYKNFDSILDSHDVYKVETIGDAYMVASGLPRRNGNRHAVDICHMALDILEFMGTFQLRHLPGIPLWIRIGVHSGPCAAGVVGNKMPRYCLFGDTVNTASRMESTGLPLRIHVSQSTINILQRTDCPFEYETRGETFLKGKGKEMTYWLKGVTGQKYNLPTPPTATYLTFNNDKPWFTSKLRHLHQAKEDAFRNGDRVLYNQARNTLNKEIRVAKRSYAKNLENQLSSNDPASVWKGLKDITNYKTPSPSTEANQQLAEDLNEFYCRFETAGLTPHAPSEHLSTQPLTPPATPLSPRPALRISEDDVRQIFLKQKKRKSPGPAGSFERLVLAYLKNITGPLLDPLQFAYRANRSVDDAVNMGLHFILQHLDKSGTYLLKFADDTTVIGLIQDGEESAYRQEIEQLAAWCSLNNLELNTLKTVEMIVDFRRNTPALPPLTIMNSTVPTVESFRFLGTTISQDLKWDTHIDSTIKKAQQRLYFLRQLRKFNLPQELLIQLYSAVIEENFQRLQQDLADLIVSTLAKRGNEIRKTLSTRQRRSQRHGSDGLPEYLHLADPSTYL</sequence>
<keyword evidence="10" id="KW-0675">Receptor</keyword>
<dbReference type="GO" id="GO:0004672">
    <property type="term" value="F:protein kinase activity"/>
    <property type="evidence" value="ECO:0007669"/>
    <property type="project" value="InterPro"/>
</dbReference>
<keyword evidence="5" id="KW-0547">Nucleotide-binding</keyword>
<evidence type="ECO:0000256" key="1">
    <source>
        <dbReference type="ARBA" id="ARBA00004115"/>
    </source>
</evidence>
<dbReference type="InterPro" id="IPR001245">
    <property type="entry name" value="Ser-Thr/Tyr_kinase_cat_dom"/>
</dbReference>
<comment type="catalytic activity">
    <reaction evidence="14">
        <text>GTP = 3',5'-cyclic GMP + diphosphate</text>
        <dbReference type="Rhea" id="RHEA:13665"/>
        <dbReference type="ChEBI" id="CHEBI:33019"/>
        <dbReference type="ChEBI" id="CHEBI:37565"/>
        <dbReference type="ChEBI" id="CHEBI:57746"/>
        <dbReference type="EC" id="4.6.1.2"/>
    </reaction>
    <physiologicalReaction direction="left-to-right" evidence="14">
        <dbReference type="Rhea" id="RHEA:13666"/>
    </physiologicalReaction>
</comment>
<dbReference type="InterPro" id="IPR011009">
    <property type="entry name" value="Kinase-like_dom_sf"/>
</dbReference>
<keyword evidence="4 18" id="KW-0812">Transmembrane</keyword>
<dbReference type="GO" id="GO:0004383">
    <property type="term" value="F:guanylate cyclase activity"/>
    <property type="evidence" value="ECO:0007669"/>
    <property type="project" value="UniProtKB-EC"/>
</dbReference>
<dbReference type="FunFam" id="1.10.510.10:FF:000364">
    <property type="entry name" value="Guanylate cyclase"/>
    <property type="match status" value="1"/>
</dbReference>
<dbReference type="GO" id="GO:0004016">
    <property type="term" value="F:adenylate cyclase activity"/>
    <property type="evidence" value="ECO:0007669"/>
    <property type="project" value="TreeGrafter"/>
</dbReference>
<evidence type="ECO:0000256" key="11">
    <source>
        <dbReference type="ARBA" id="ARBA00023180"/>
    </source>
</evidence>
<protein>
    <recommendedName>
        <fullName evidence="16">Guanylate cyclase</fullName>
        <ecNumber evidence="16">4.6.1.2</ecNumber>
    </recommendedName>
</protein>
<evidence type="ECO:0000259" key="19">
    <source>
        <dbReference type="PROSITE" id="PS50011"/>
    </source>
</evidence>
<dbReference type="InterPro" id="IPR028082">
    <property type="entry name" value="Peripla_BP_I"/>
</dbReference>
<organism evidence="21 22">
    <name type="scientific">Hemibagrus guttatus</name>
    <dbReference type="NCBI Taxonomy" id="175788"/>
    <lineage>
        <taxon>Eukaryota</taxon>
        <taxon>Metazoa</taxon>
        <taxon>Chordata</taxon>
        <taxon>Craniata</taxon>
        <taxon>Vertebrata</taxon>
        <taxon>Euteleostomi</taxon>
        <taxon>Actinopterygii</taxon>
        <taxon>Neopterygii</taxon>
        <taxon>Teleostei</taxon>
        <taxon>Ostariophysi</taxon>
        <taxon>Siluriformes</taxon>
        <taxon>Bagridae</taxon>
        <taxon>Hemibagrus</taxon>
    </lineage>
</organism>